<comment type="caution">
    <text evidence="3">The sequence shown here is derived from an EMBL/GenBank/DDBJ whole genome shotgun (WGS) entry which is preliminary data.</text>
</comment>
<name>A0A2C6K986_9APIC</name>
<feature type="transmembrane region" description="Helical" evidence="2">
    <location>
        <begin position="629"/>
        <end position="651"/>
    </location>
</feature>
<evidence type="ECO:0000256" key="2">
    <source>
        <dbReference type="SAM" id="Phobius"/>
    </source>
</evidence>
<dbReference type="EMBL" id="MIGC01002347">
    <property type="protein sequence ID" value="PHJ21251.1"/>
    <property type="molecule type" value="Genomic_DNA"/>
</dbReference>
<keyword evidence="2" id="KW-0472">Membrane</keyword>
<dbReference type="GeneID" id="94428300"/>
<keyword evidence="4" id="KW-1185">Reference proteome</keyword>
<dbReference type="Proteomes" id="UP000221165">
    <property type="component" value="Unassembled WGS sequence"/>
</dbReference>
<feature type="region of interest" description="Disordered" evidence="1">
    <location>
        <begin position="54"/>
        <end position="81"/>
    </location>
</feature>
<keyword evidence="2 3" id="KW-0812">Transmembrane</keyword>
<feature type="compositionally biased region" description="Low complexity" evidence="1">
    <location>
        <begin position="530"/>
        <end position="544"/>
    </location>
</feature>
<feature type="compositionally biased region" description="Low complexity" evidence="1">
    <location>
        <begin position="57"/>
        <end position="72"/>
    </location>
</feature>
<keyword evidence="2" id="KW-1133">Transmembrane helix</keyword>
<evidence type="ECO:0000256" key="1">
    <source>
        <dbReference type="SAM" id="MobiDB-lite"/>
    </source>
</evidence>
<dbReference type="RefSeq" id="XP_067922935.1">
    <property type="nucleotide sequence ID" value="XM_068065089.1"/>
</dbReference>
<reference evidence="3 4" key="1">
    <citation type="journal article" date="2017" name="Int. J. Parasitol.">
        <title>The genome of the protozoan parasite Cystoisospora suis and a reverse vaccinology approach to identify vaccine candidates.</title>
        <authorList>
            <person name="Palmieri N."/>
            <person name="Shrestha A."/>
            <person name="Ruttkowski B."/>
            <person name="Beck T."/>
            <person name="Vogl C."/>
            <person name="Tomley F."/>
            <person name="Blake D.P."/>
            <person name="Joachim A."/>
        </authorList>
    </citation>
    <scope>NUCLEOTIDE SEQUENCE [LARGE SCALE GENOMIC DNA]</scope>
    <source>
        <strain evidence="3 4">Wien I</strain>
    </source>
</reference>
<dbReference type="AlphaFoldDB" id="A0A2C6K986"/>
<dbReference type="OrthoDB" id="329855at2759"/>
<gene>
    <name evidence="3" type="ORF">CSUI_004908</name>
</gene>
<feature type="compositionally biased region" description="Basic and acidic residues" evidence="1">
    <location>
        <begin position="503"/>
        <end position="512"/>
    </location>
</feature>
<evidence type="ECO:0000313" key="4">
    <source>
        <dbReference type="Proteomes" id="UP000221165"/>
    </source>
</evidence>
<feature type="non-terminal residue" evidence="3">
    <location>
        <position position="656"/>
    </location>
</feature>
<feature type="region of interest" description="Disordered" evidence="1">
    <location>
        <begin position="503"/>
        <end position="545"/>
    </location>
</feature>
<evidence type="ECO:0000313" key="3">
    <source>
        <dbReference type="EMBL" id="PHJ21251.1"/>
    </source>
</evidence>
<protein>
    <submittedName>
        <fullName evidence="3">Transmembrane protein</fullName>
    </submittedName>
</protein>
<organism evidence="3 4">
    <name type="scientific">Cystoisospora suis</name>
    <dbReference type="NCBI Taxonomy" id="483139"/>
    <lineage>
        <taxon>Eukaryota</taxon>
        <taxon>Sar</taxon>
        <taxon>Alveolata</taxon>
        <taxon>Apicomplexa</taxon>
        <taxon>Conoidasida</taxon>
        <taxon>Coccidia</taxon>
        <taxon>Eucoccidiorida</taxon>
        <taxon>Eimeriorina</taxon>
        <taxon>Sarcocystidae</taxon>
        <taxon>Cystoisospora</taxon>
    </lineage>
</organism>
<sequence length="656" mass="73129">MTSGTRQSLGFSSSAKMSRRFFCLFIVCFSSHSVGLWRALAAGVLDSSVEISGVQPTSTSSDSASLSSASSTPESNDVTPDLAAKGNSVLQAIESGVKDGVRFKRKKEELADLMLNAKRDVLTGNDECRRHLHFVASSPAFVQVKPTGDVEVGERTEVFDYLKQASRDFSAPGITLLRGRSSCVFDVRLDQTEKKYRKQEKRASRLDKRLRHDARSILSRLQTIRSIMNVAETEVDSQVLAMFYSLLSTKACRREGRFYRRAIRKLPGWRQRREAKGKEEKEKKKVYWKYLLSQFSVYWFTVNPRRCEEILRPSSSGPTQRPAADPRRKKCQLLSLTAGLRAQVTALTDAVAKQDSPQATVLADNLLRNLKESKPTLAELAEVNVKIASSARSVSMFLLQQNKRTLAFLNGLARLSIFRKMIVFFMKKMIRVLLPRQEELVMVGKVLLTLQDVSPFETPESFYNRAVLDMIFSSLEATVRCMVGHRQLGKVIREAFHEYARNEATRKDKEKQPQNPRLSLPPLAADPDTSPGASPSPSVSSLPSFLQLGSDPRAPLLSSMDSDSLGREEMHELGEAAVKFRDAMMQRPTNVWGAPWDEDETAAEGFGRKLRSLVGVPESSGDFRKAAMIGLWMLAASLMGLGIAAIVIFPLGTLFL</sequence>
<accession>A0A2C6K986</accession>
<proteinExistence type="predicted"/>
<dbReference type="VEuPathDB" id="ToxoDB:CSUI_004908"/>